<dbReference type="GO" id="GO:0071004">
    <property type="term" value="C:U2-type prespliceosome"/>
    <property type="evidence" value="ECO:0007669"/>
    <property type="project" value="EnsemblFungi"/>
</dbReference>
<dbReference type="Proteomes" id="UP000054304">
    <property type="component" value="Unassembled WGS sequence"/>
</dbReference>
<evidence type="ECO:0000259" key="11">
    <source>
        <dbReference type="Pfam" id="PF23233"/>
    </source>
</evidence>
<keyword evidence="5" id="KW-0677">Repeat</keyword>
<dbReference type="PANTHER" id="PTHR11246:SF5">
    <property type="entry name" value="PRE-MRNA-SPLICING FACTOR SYF1"/>
    <property type="match status" value="1"/>
</dbReference>
<proteinExistence type="inferred from homology"/>
<dbReference type="PANTHER" id="PTHR11246">
    <property type="entry name" value="PRE-MRNA SPLICING FACTOR"/>
    <property type="match status" value="1"/>
</dbReference>
<keyword evidence="7" id="KW-0539">Nucleus</keyword>
<evidence type="ECO:0000256" key="4">
    <source>
        <dbReference type="ARBA" id="ARBA00022728"/>
    </source>
</evidence>
<feature type="domain" description="Pre-mRNA-splicing factor SYF1 central HAT repeats" evidence="9">
    <location>
        <begin position="263"/>
        <end position="411"/>
    </location>
</feature>
<feature type="domain" description="Pre-mRNA-splicing factor Syf1/CRNKL1-like C-terminal HAT-repeats" evidence="10">
    <location>
        <begin position="423"/>
        <end position="774"/>
    </location>
</feature>
<accession>A0A0C7N4G4</accession>
<evidence type="ECO:0000256" key="7">
    <source>
        <dbReference type="ARBA" id="ARBA00023242"/>
    </source>
</evidence>
<dbReference type="GO" id="GO:0005829">
    <property type="term" value="C:cytosol"/>
    <property type="evidence" value="ECO:0007669"/>
    <property type="project" value="EnsemblFungi"/>
</dbReference>
<protein>
    <recommendedName>
        <fullName evidence="8">Pre-mRNA-splicing factor SYF1</fullName>
    </recommendedName>
</protein>
<dbReference type="InterPro" id="IPR045075">
    <property type="entry name" value="Syf1-like"/>
</dbReference>
<dbReference type="GO" id="GO:0071007">
    <property type="term" value="C:U2-type catalytic step 2 spliceosome"/>
    <property type="evidence" value="ECO:0007669"/>
    <property type="project" value="EnsemblFungi"/>
</dbReference>
<dbReference type="RefSeq" id="XP_022629084.1">
    <property type="nucleotide sequence ID" value="XM_022771929.1"/>
</dbReference>
<comment type="similarity">
    <text evidence="2">Belongs to the crooked-neck family.</text>
</comment>
<evidence type="ECO:0000259" key="10">
    <source>
        <dbReference type="Pfam" id="PF23231"/>
    </source>
</evidence>
<keyword evidence="6" id="KW-0508">mRNA splicing</keyword>
<evidence type="ECO:0000256" key="1">
    <source>
        <dbReference type="ARBA" id="ARBA00004123"/>
    </source>
</evidence>
<reference evidence="12 13" key="1">
    <citation type="submission" date="2014-12" db="EMBL/GenBank/DDBJ databases">
        <authorList>
            <person name="Neuveglise Cecile"/>
        </authorList>
    </citation>
    <scope>NUCLEOTIDE SEQUENCE [LARGE SCALE GENOMIC DNA]</scope>
    <source>
        <strain evidence="12 13">CBS 12615</strain>
    </source>
</reference>
<dbReference type="InterPro" id="IPR055430">
    <property type="entry name" value="HAT_Syf1_CNRKL1_C"/>
</dbReference>
<dbReference type="Gene3D" id="1.25.40.10">
    <property type="entry name" value="Tetratricopeptide repeat domain"/>
    <property type="match status" value="3"/>
</dbReference>
<dbReference type="Pfam" id="PF23220">
    <property type="entry name" value="HAT_Syf1_M"/>
    <property type="match status" value="1"/>
</dbReference>
<dbReference type="STRING" id="1245769.A0A0C7N4G4"/>
<evidence type="ECO:0000313" key="13">
    <source>
        <dbReference type="Proteomes" id="UP000054304"/>
    </source>
</evidence>
<sequence>MDDTIAVYVKTQEDLAFEYELQSNGDDIVVWKRYLEHRKACENPAALAWVYERCCYHFPGDCSMWLEYLQWRVALLVEANAVIFAGEFEKCNKLFEKAMYLCYQDVGIWELYLRHCVKQRNLGFIRDVLNRALQNVPLEHHIRLWAPVVELIETLLQNRPEHEFADPDLEFIVQQALKESSSDLHAVPKDLWSSHLLARYIQVAEEQEHILRLIGLTGDHHTISKVYNEKIILRKDFKPVERPLFGFYELYLNALESTCGHQRYNQIMAQCLEMFPEQSSTLVITLSIYFIKRRKFNEARNVLQDSLSSTTSMNSFSRIYDFLVKFLEVYVSSCMDLAQHEDGYEQQHIQLDREISFNIEVLENLMDSHSLLVSDLRLRQNVNDVKVWMDRVQLYSGLQEKLHVYTDALVKINPALVTEPAVLGKLWCNLGDLYISNGQIDFARESFERSTRVPFRFLQDLENVWHKWAEMEVECSRLPDALKILKRALVLPESPDLVVEKYESVKSGIPVQAVLFTSLKLWSFYIDLLEVSSNTAKVVEAYENIISLKLATPVHFINYAHFWQERDGWDDSFKIYERALVIFPGAVRLDLWRIYLKVSTDRLRPAETMRDLFEQAVLLAGEGMDCSDVFIQYGEFEEKQGMQKRCIDILVNGSTQIRDETSKLRLWSLCLEKCKSFLGLKASRDLYTKCIQNLPNSKVIPFVLDFAGLEETLGDIARARAVLRFGAQLAHPSSNTKLWDYWNELELRHGDKISFKEMLRTKRGLSDSLKVSTEDVSREDGNVEFVVSKAGSNLEPEQTTVNPAEISLDI</sequence>
<evidence type="ECO:0000256" key="2">
    <source>
        <dbReference type="ARBA" id="ARBA00008644"/>
    </source>
</evidence>
<dbReference type="Pfam" id="PF23231">
    <property type="entry name" value="HAT_Syf1_CNRKL1_C"/>
    <property type="match status" value="1"/>
</dbReference>
<comment type="subcellular location">
    <subcellularLocation>
        <location evidence="1">Nucleus</location>
    </subcellularLocation>
</comment>
<gene>
    <name evidence="12" type="ORF">LALA0_S06e05556g</name>
</gene>
<evidence type="ECO:0000256" key="5">
    <source>
        <dbReference type="ARBA" id="ARBA00022737"/>
    </source>
</evidence>
<dbReference type="Pfam" id="PF23233">
    <property type="entry name" value="HAT_Syf1_CNRKL1_N"/>
    <property type="match status" value="1"/>
</dbReference>
<evidence type="ECO:0000259" key="9">
    <source>
        <dbReference type="Pfam" id="PF23220"/>
    </source>
</evidence>
<dbReference type="GO" id="GO:0071008">
    <property type="term" value="C:U2-type post-mRNA release spliceosomal complex"/>
    <property type="evidence" value="ECO:0007669"/>
    <property type="project" value="EnsemblFungi"/>
</dbReference>
<evidence type="ECO:0000256" key="8">
    <source>
        <dbReference type="ARBA" id="ARBA00039472"/>
    </source>
</evidence>
<dbReference type="InterPro" id="IPR056350">
    <property type="entry name" value="HAT_Syf1_central"/>
</dbReference>
<dbReference type="GO" id="GO:0000349">
    <property type="term" value="P:generation of catalytic spliceosome for first transesterification step"/>
    <property type="evidence" value="ECO:0007669"/>
    <property type="project" value="EnsemblFungi"/>
</dbReference>
<dbReference type="GO" id="GO:0000974">
    <property type="term" value="C:Prp19 complex"/>
    <property type="evidence" value="ECO:0007669"/>
    <property type="project" value="EnsemblFungi"/>
</dbReference>
<keyword evidence="13" id="KW-1185">Reference proteome</keyword>
<name>A0A0C7N4G4_9SACH</name>
<dbReference type="EMBL" id="LN736365">
    <property type="protein sequence ID" value="CEP62862.1"/>
    <property type="molecule type" value="Genomic_DNA"/>
</dbReference>
<dbReference type="InterPro" id="IPR011990">
    <property type="entry name" value="TPR-like_helical_dom_sf"/>
</dbReference>
<dbReference type="InterPro" id="IPR055433">
    <property type="entry name" value="HAT_Syf1-like_N"/>
</dbReference>
<evidence type="ECO:0000256" key="6">
    <source>
        <dbReference type="ARBA" id="ARBA00023187"/>
    </source>
</evidence>
<evidence type="ECO:0000256" key="3">
    <source>
        <dbReference type="ARBA" id="ARBA00022664"/>
    </source>
</evidence>
<dbReference type="GO" id="GO:0071006">
    <property type="term" value="C:U2-type catalytic step 1 spliceosome"/>
    <property type="evidence" value="ECO:0007669"/>
    <property type="project" value="EnsemblFungi"/>
</dbReference>
<keyword evidence="4" id="KW-0747">Spliceosome</keyword>
<keyword evidence="3" id="KW-0507">mRNA processing</keyword>
<dbReference type="InterPro" id="IPR003107">
    <property type="entry name" value="HAT"/>
</dbReference>
<dbReference type="HOGENOM" id="CLU_007736_0_0_1"/>
<organism evidence="12 13">
    <name type="scientific">Lachancea lanzarotensis</name>
    <dbReference type="NCBI Taxonomy" id="1245769"/>
    <lineage>
        <taxon>Eukaryota</taxon>
        <taxon>Fungi</taxon>
        <taxon>Dikarya</taxon>
        <taxon>Ascomycota</taxon>
        <taxon>Saccharomycotina</taxon>
        <taxon>Saccharomycetes</taxon>
        <taxon>Saccharomycetales</taxon>
        <taxon>Saccharomycetaceae</taxon>
        <taxon>Lachancea</taxon>
    </lineage>
</organism>
<dbReference type="AlphaFoldDB" id="A0A0C7N4G4"/>
<dbReference type="OrthoDB" id="10067343at2759"/>
<dbReference type="SUPFAM" id="SSF48452">
    <property type="entry name" value="TPR-like"/>
    <property type="match status" value="2"/>
</dbReference>
<evidence type="ECO:0000313" key="12">
    <source>
        <dbReference type="EMBL" id="CEP62862.1"/>
    </source>
</evidence>
<dbReference type="SMART" id="SM00386">
    <property type="entry name" value="HAT"/>
    <property type="match status" value="10"/>
</dbReference>
<feature type="domain" description="Pre-mRNA-splicing factor Syf1-like N-terminal HAT-repeats" evidence="11">
    <location>
        <begin position="13"/>
        <end position="154"/>
    </location>
</feature>
<dbReference type="GeneID" id="34686344"/>